<dbReference type="AlphaFoldDB" id="A0A1B9E8X8"/>
<gene>
    <name evidence="1" type="ORF">LPBF_02375</name>
</gene>
<reference evidence="1 2" key="1">
    <citation type="submission" date="2016-03" db="EMBL/GenBank/DDBJ databases">
        <authorList>
            <person name="Ploux O."/>
        </authorList>
    </citation>
    <scope>NUCLEOTIDE SEQUENCE [LARGE SCALE GENOMIC DNA]</scope>
    <source>
        <strain evidence="1 2">LPB0076</strain>
    </source>
</reference>
<organism evidence="1 2">
    <name type="scientific">Flavobacterium crassostreae</name>
    <dbReference type="NCBI Taxonomy" id="1763534"/>
    <lineage>
        <taxon>Bacteria</taxon>
        <taxon>Pseudomonadati</taxon>
        <taxon>Bacteroidota</taxon>
        <taxon>Flavobacteriia</taxon>
        <taxon>Flavobacteriales</taxon>
        <taxon>Flavobacteriaceae</taxon>
        <taxon>Flavobacterium</taxon>
    </lineage>
</organism>
<keyword evidence="2" id="KW-1185">Reference proteome</keyword>
<name>A0A1B9E8X8_9FLAO</name>
<dbReference type="Proteomes" id="UP000093510">
    <property type="component" value="Unassembled WGS sequence"/>
</dbReference>
<evidence type="ECO:0000313" key="2">
    <source>
        <dbReference type="Proteomes" id="UP000093510"/>
    </source>
</evidence>
<accession>A0A1B9E8X8</accession>
<evidence type="ECO:0000313" key="1">
    <source>
        <dbReference type="EMBL" id="OCB78393.1"/>
    </source>
</evidence>
<comment type="caution">
    <text evidence="1">The sequence shown here is derived from an EMBL/GenBank/DDBJ whole genome shotgun (WGS) entry which is preliminary data.</text>
</comment>
<protein>
    <submittedName>
        <fullName evidence="1">Uncharacterized protein</fullName>
    </submittedName>
</protein>
<sequence length="128" mass="14673">MQNYKKLFSLQYSFWAIYNPTPRTGITKQNLTTSNCKTKTKITCFFFSEANSHYPFQALRLVALFLSAGRSFLWSLYQRKKKVGPNHKGFTLLLGLKNPYYKPSLYSKTASSLQKTSKIQITALANTP</sequence>
<proteinExistence type="predicted"/>
<dbReference type="EMBL" id="LVEP01000011">
    <property type="protein sequence ID" value="OCB78393.1"/>
    <property type="molecule type" value="Genomic_DNA"/>
</dbReference>